<keyword evidence="2" id="KW-1185">Reference proteome</keyword>
<name>A0A1H7P4I7_9BURK</name>
<dbReference type="OrthoDB" id="9132248at2"/>
<protein>
    <recommendedName>
        <fullName evidence="3">Cation transport ATPase</fullName>
    </recommendedName>
</protein>
<accession>A0A1H7P4I7</accession>
<reference evidence="2" key="1">
    <citation type="submission" date="2016-10" db="EMBL/GenBank/DDBJ databases">
        <authorList>
            <person name="Varghese N."/>
            <person name="Submissions S."/>
        </authorList>
    </citation>
    <scope>NUCLEOTIDE SEQUENCE [LARGE SCALE GENOMIC DNA]</scope>
    <source>
        <strain evidence="2">LMG 26416</strain>
    </source>
</reference>
<dbReference type="RefSeq" id="WP_090550894.1">
    <property type="nucleotide sequence ID" value="NZ_FNSR01000002.1"/>
</dbReference>
<evidence type="ECO:0008006" key="3">
    <source>
        <dbReference type="Google" id="ProtNLM"/>
    </source>
</evidence>
<organism evidence="1 2">
    <name type="scientific">Paraburkholderia caballeronis</name>
    <dbReference type="NCBI Taxonomy" id="416943"/>
    <lineage>
        <taxon>Bacteria</taxon>
        <taxon>Pseudomonadati</taxon>
        <taxon>Pseudomonadota</taxon>
        <taxon>Betaproteobacteria</taxon>
        <taxon>Burkholderiales</taxon>
        <taxon>Burkholderiaceae</taxon>
        <taxon>Paraburkholderia</taxon>
    </lineage>
</organism>
<sequence>MGIGMQIVYLGFAGSAAIEAEAGVQLLRLGRYGPALAGCHLAIELLRPRGGRPLYDVRLDLISSDFHVLRPIGHCESDDPQQAVRDAFDAAEKELRLATAGAGAVRRDH</sequence>
<dbReference type="AlphaFoldDB" id="A0A1H7P4I7"/>
<evidence type="ECO:0000313" key="1">
    <source>
        <dbReference type="EMBL" id="SEL30526.1"/>
    </source>
</evidence>
<dbReference type="InterPro" id="IPR036567">
    <property type="entry name" value="RHF-like"/>
</dbReference>
<gene>
    <name evidence="1" type="ORF">SAMN05192542_106223</name>
</gene>
<evidence type="ECO:0000313" key="2">
    <source>
        <dbReference type="Proteomes" id="UP000199120"/>
    </source>
</evidence>
<proteinExistence type="predicted"/>
<dbReference type="EMBL" id="FOAJ01000006">
    <property type="protein sequence ID" value="SEL30526.1"/>
    <property type="molecule type" value="Genomic_DNA"/>
</dbReference>
<dbReference type="Gene3D" id="3.30.160.100">
    <property type="entry name" value="Ribosome hibernation promotion factor-like"/>
    <property type="match status" value="1"/>
</dbReference>
<dbReference type="Proteomes" id="UP000199120">
    <property type="component" value="Unassembled WGS sequence"/>
</dbReference>